<protein>
    <submittedName>
        <fullName evidence="2">Glycosyltransferase</fullName>
        <ecNumber evidence="2">2.4.-.-</ecNumber>
    </submittedName>
</protein>
<dbReference type="EC" id="2.4.-.-" evidence="2"/>
<dbReference type="Proteomes" id="UP000787625">
    <property type="component" value="Unassembled WGS sequence"/>
</dbReference>
<organism evidence="2 3">
    <name type="scientific">Candidatus Avibacteroides avistercoris</name>
    <dbReference type="NCBI Taxonomy" id="2840690"/>
    <lineage>
        <taxon>Bacteria</taxon>
        <taxon>Pseudomonadati</taxon>
        <taxon>Bacteroidota</taxon>
        <taxon>Bacteroidia</taxon>
        <taxon>Bacteroidales</taxon>
        <taxon>Bacteroidaceae</taxon>
        <taxon>Bacteroidaceae incertae sedis</taxon>
        <taxon>Candidatus Avibacteroides</taxon>
    </lineage>
</organism>
<reference evidence="2" key="2">
    <citation type="submission" date="2021-04" db="EMBL/GenBank/DDBJ databases">
        <authorList>
            <person name="Gilroy R."/>
        </authorList>
    </citation>
    <scope>NUCLEOTIDE SEQUENCE</scope>
    <source>
        <strain evidence="2">MalCec1-1739</strain>
    </source>
</reference>
<keyword evidence="2" id="KW-0328">Glycosyltransferase</keyword>
<feature type="domain" description="Glycosyltransferase 2-like" evidence="1">
    <location>
        <begin position="3"/>
        <end position="125"/>
    </location>
</feature>
<dbReference type="PANTHER" id="PTHR43685:SF2">
    <property type="entry name" value="GLYCOSYLTRANSFERASE 2-LIKE DOMAIN-CONTAINING PROTEIN"/>
    <property type="match status" value="1"/>
</dbReference>
<dbReference type="EMBL" id="DWUP01000151">
    <property type="protein sequence ID" value="HJD53368.1"/>
    <property type="molecule type" value="Genomic_DNA"/>
</dbReference>
<dbReference type="InterPro" id="IPR050834">
    <property type="entry name" value="Glycosyltransf_2"/>
</dbReference>
<evidence type="ECO:0000313" key="2">
    <source>
        <dbReference type="EMBL" id="HJD53368.1"/>
    </source>
</evidence>
<name>A0A9D2UJ26_9BACT</name>
<dbReference type="InterPro" id="IPR029044">
    <property type="entry name" value="Nucleotide-diphossugar_trans"/>
</dbReference>
<dbReference type="Gene3D" id="3.90.550.10">
    <property type="entry name" value="Spore Coat Polysaccharide Biosynthesis Protein SpsA, Chain A"/>
    <property type="match status" value="1"/>
</dbReference>
<evidence type="ECO:0000313" key="3">
    <source>
        <dbReference type="Proteomes" id="UP000787625"/>
    </source>
</evidence>
<gene>
    <name evidence="2" type="ORF">IAA93_06565</name>
</gene>
<dbReference type="AlphaFoldDB" id="A0A9D2UJ26"/>
<dbReference type="PANTHER" id="PTHR43685">
    <property type="entry name" value="GLYCOSYLTRANSFERASE"/>
    <property type="match status" value="1"/>
</dbReference>
<evidence type="ECO:0000259" key="1">
    <source>
        <dbReference type="Pfam" id="PF00535"/>
    </source>
</evidence>
<dbReference type="Pfam" id="PF00535">
    <property type="entry name" value="Glycos_transf_2"/>
    <property type="match status" value="1"/>
</dbReference>
<dbReference type="InterPro" id="IPR001173">
    <property type="entry name" value="Glyco_trans_2-like"/>
</dbReference>
<accession>A0A9D2UJ26</accession>
<dbReference type="GO" id="GO:0016757">
    <property type="term" value="F:glycosyltransferase activity"/>
    <property type="evidence" value="ECO:0007669"/>
    <property type="project" value="UniProtKB-KW"/>
</dbReference>
<keyword evidence="2" id="KW-0808">Transferase</keyword>
<dbReference type="SUPFAM" id="SSF53448">
    <property type="entry name" value="Nucleotide-diphospho-sugar transferases"/>
    <property type="match status" value="1"/>
</dbReference>
<proteinExistence type="predicted"/>
<sequence>MISVLIPTYNDDCSALIAALCGQAKSLDMPCEVVVGDDCSPMQQVRTINRRACEDAGARYLQADVNLGPARLRNRMADDAHGDYMLFIDSDAMPVNDTFLAEYASHLVEGGVVCGGFAYKPLSEFETCALRYKYGVATESEPLAKRARHPYASFKGVNFCAHRTVMERVRFEETIHFGYEDAWFGLKLREAGIPVRHIDNPVWHLSRDTSEAYLGKIRRSIDNVSQHIGMMQSQIKLLRWYAGVRRLGLTAAVARAFRQYRTRIETNLTGDDPSLPLFAFYKLGYLCTVMQDRQSK</sequence>
<reference evidence="2" key="1">
    <citation type="journal article" date="2021" name="PeerJ">
        <title>Extensive microbial diversity within the chicken gut microbiome revealed by metagenomics and culture.</title>
        <authorList>
            <person name="Gilroy R."/>
            <person name="Ravi A."/>
            <person name="Getino M."/>
            <person name="Pursley I."/>
            <person name="Horton D.L."/>
            <person name="Alikhan N.F."/>
            <person name="Baker D."/>
            <person name="Gharbi K."/>
            <person name="Hall N."/>
            <person name="Watson M."/>
            <person name="Adriaenssens E.M."/>
            <person name="Foster-Nyarko E."/>
            <person name="Jarju S."/>
            <person name="Secka A."/>
            <person name="Antonio M."/>
            <person name="Oren A."/>
            <person name="Chaudhuri R.R."/>
            <person name="La Ragione R."/>
            <person name="Hildebrand F."/>
            <person name="Pallen M.J."/>
        </authorList>
    </citation>
    <scope>NUCLEOTIDE SEQUENCE</scope>
    <source>
        <strain evidence="2">MalCec1-1739</strain>
    </source>
</reference>
<comment type="caution">
    <text evidence="2">The sequence shown here is derived from an EMBL/GenBank/DDBJ whole genome shotgun (WGS) entry which is preliminary data.</text>
</comment>